<proteinExistence type="inferred from homology"/>
<dbReference type="InterPro" id="IPR045865">
    <property type="entry name" value="ACT-like_dom_sf"/>
</dbReference>
<dbReference type="Pfam" id="PF10369">
    <property type="entry name" value="ALS_ss_C"/>
    <property type="match status" value="1"/>
</dbReference>
<dbReference type="EC" id="2.2.1.6" evidence="8"/>
<comment type="pathway">
    <text evidence="1 8">Amino-acid biosynthesis; L-isoleucine biosynthesis; L-isoleucine from 2-oxobutanoate: step 1/4.</text>
</comment>
<dbReference type="InterPro" id="IPR039557">
    <property type="entry name" value="AHAS_ACT"/>
</dbReference>
<dbReference type="GO" id="GO:0009099">
    <property type="term" value="P:L-valine biosynthetic process"/>
    <property type="evidence" value="ECO:0007669"/>
    <property type="project" value="UniProtKB-UniRule"/>
</dbReference>
<dbReference type="PANTHER" id="PTHR30239:SF0">
    <property type="entry name" value="ACETOLACTATE SYNTHASE SMALL SUBUNIT 1, CHLOROPLASTIC"/>
    <property type="match status" value="1"/>
</dbReference>
<dbReference type="GO" id="GO:0009097">
    <property type="term" value="P:isoleucine biosynthetic process"/>
    <property type="evidence" value="ECO:0007669"/>
    <property type="project" value="UniProtKB-UniRule"/>
</dbReference>
<evidence type="ECO:0000259" key="9">
    <source>
        <dbReference type="PROSITE" id="PS51671"/>
    </source>
</evidence>
<feature type="domain" description="ACT" evidence="9">
    <location>
        <begin position="6"/>
        <end position="80"/>
    </location>
</feature>
<name>A0AA90PPL8_9HELI</name>
<comment type="catalytic activity">
    <reaction evidence="7 8">
        <text>2 pyruvate + H(+) = (2S)-2-acetolactate + CO2</text>
        <dbReference type="Rhea" id="RHEA:25249"/>
        <dbReference type="ChEBI" id="CHEBI:15361"/>
        <dbReference type="ChEBI" id="CHEBI:15378"/>
        <dbReference type="ChEBI" id="CHEBI:16526"/>
        <dbReference type="ChEBI" id="CHEBI:58476"/>
        <dbReference type="EC" id="2.2.1.6"/>
    </reaction>
</comment>
<dbReference type="Proteomes" id="UP001177258">
    <property type="component" value="Unassembled WGS sequence"/>
</dbReference>
<dbReference type="RefSeq" id="WP_305516321.1">
    <property type="nucleotide sequence ID" value="NZ_JAUPEV010000001.1"/>
</dbReference>
<keyword evidence="5 8" id="KW-0028">Amino-acid biosynthesis</keyword>
<evidence type="ECO:0000313" key="12">
    <source>
        <dbReference type="Proteomes" id="UP001177258"/>
    </source>
</evidence>
<evidence type="ECO:0000313" key="10">
    <source>
        <dbReference type="EMBL" id="MDO7252479.1"/>
    </source>
</evidence>
<protein>
    <recommendedName>
        <fullName evidence="8">Acetolactate synthase small subunit</fullName>
        <shortName evidence="8">AHAS</shortName>
        <shortName evidence="8">ALS</shortName>
        <ecNumber evidence="8">2.2.1.6</ecNumber>
    </recommendedName>
    <alternativeName>
        <fullName evidence="8">Acetohydroxy-acid synthase small subunit</fullName>
    </alternativeName>
</protein>
<accession>A0AA90PPL8</accession>
<dbReference type="FunFam" id="3.30.70.260:FF:000001">
    <property type="entry name" value="Acetolactate synthase, small subunit"/>
    <property type="match status" value="1"/>
</dbReference>
<dbReference type="AlphaFoldDB" id="A0AA90PPL8"/>
<dbReference type="Gene3D" id="3.30.70.1150">
    <property type="entry name" value="ACT-like. Chain A, domain 2"/>
    <property type="match status" value="1"/>
</dbReference>
<dbReference type="GO" id="GO:0003984">
    <property type="term" value="F:acetolactate synthase activity"/>
    <property type="evidence" value="ECO:0007669"/>
    <property type="project" value="UniProtKB-UniRule"/>
</dbReference>
<dbReference type="InterPro" id="IPR054480">
    <property type="entry name" value="AHAS_small-like_ACT"/>
</dbReference>
<dbReference type="InterPro" id="IPR027271">
    <property type="entry name" value="Acetolactate_synth/TF_NikR_C"/>
</dbReference>
<dbReference type="GO" id="GO:1990610">
    <property type="term" value="F:acetolactate synthase regulator activity"/>
    <property type="evidence" value="ECO:0007669"/>
    <property type="project" value="UniProtKB-UniRule"/>
</dbReference>
<evidence type="ECO:0000313" key="13">
    <source>
        <dbReference type="Proteomes" id="UP001240777"/>
    </source>
</evidence>
<dbReference type="SUPFAM" id="SSF55021">
    <property type="entry name" value="ACT-like"/>
    <property type="match status" value="2"/>
</dbReference>
<comment type="subunit">
    <text evidence="4 8">Dimer of large and small chains.</text>
</comment>
<evidence type="ECO:0000256" key="7">
    <source>
        <dbReference type="ARBA" id="ARBA00048670"/>
    </source>
</evidence>
<dbReference type="EMBL" id="JAUYZK010000001">
    <property type="protein sequence ID" value="MDP2538346.1"/>
    <property type="molecule type" value="Genomic_DNA"/>
</dbReference>
<reference evidence="11 13" key="1">
    <citation type="submission" date="2023-07" db="EMBL/GenBank/DDBJ databases">
        <title>Unpublished Manusciprt.</title>
        <authorList>
            <person name="Aydin F."/>
            <person name="Tarhane S."/>
            <person name="Saticioglu I.B."/>
            <person name="Karakaya E."/>
            <person name="Abay S."/>
            <person name="Guran O."/>
            <person name="Bozkurt E."/>
            <person name="Uzum N."/>
            <person name="Olgun K."/>
            <person name="Jablonski D."/>
        </authorList>
    </citation>
    <scope>NUCLEOTIDE SEQUENCE</scope>
    <source>
        <strain evidence="13">faydin-H75</strain>
        <strain evidence="11">Faydin-H76</strain>
    </source>
</reference>
<reference evidence="10" key="2">
    <citation type="submission" date="2023-07" db="EMBL/GenBank/DDBJ databases">
        <authorList>
            <person name="Aydin F."/>
            <person name="Tarhane S."/>
            <person name="Saticioglu I.B."/>
            <person name="Karakaya E."/>
            <person name="Abay S."/>
            <person name="Guran O."/>
            <person name="Bozkurt E."/>
            <person name="Uzum N."/>
            <person name="Olgun K."/>
            <person name="Jablonski D."/>
        </authorList>
    </citation>
    <scope>NUCLEOTIDE SEQUENCE</scope>
    <source>
        <strain evidence="10">Faydin-H75</strain>
    </source>
</reference>
<reference evidence="10 12" key="3">
    <citation type="journal article" date="2024" name="Syst. Appl. Microbiol.">
        <title>Helicobacter cappadocius sp. nov., from lizards: The first psychrotrophic Helicobacter species.</title>
        <authorList>
            <person name="Aydin F."/>
            <person name="Tarhane S."/>
            <person name="Karakaya E."/>
            <person name="Abay S."/>
            <person name="Kayman T."/>
            <person name="Guran O."/>
            <person name="Bozkurt E."/>
            <person name="Uzum N."/>
            <person name="Avci A."/>
            <person name="Olgun K."/>
            <person name="Jablonski D."/>
            <person name="Guran C."/>
            <person name="Burcin Saticioglu I."/>
        </authorList>
    </citation>
    <scope>NUCLEOTIDE SEQUENCE [LARGE SCALE GENOMIC DNA]</scope>
    <source>
        <strain evidence="10">Faydin-H75</strain>
        <strain evidence="12">faydin-H76</strain>
    </source>
</reference>
<dbReference type="Proteomes" id="UP001240777">
    <property type="component" value="Unassembled WGS sequence"/>
</dbReference>
<comment type="caution">
    <text evidence="11">The sequence shown here is derived from an EMBL/GenBank/DDBJ whole genome shotgun (WGS) entry which is preliminary data.</text>
</comment>
<keyword evidence="8 11" id="KW-0808">Transferase</keyword>
<dbReference type="NCBIfam" id="NF008864">
    <property type="entry name" value="PRK11895.1"/>
    <property type="match status" value="1"/>
</dbReference>
<evidence type="ECO:0000256" key="3">
    <source>
        <dbReference type="ARBA" id="ARBA00006341"/>
    </source>
</evidence>
<dbReference type="Pfam" id="PF22629">
    <property type="entry name" value="ACT_AHAS_ss"/>
    <property type="match status" value="1"/>
</dbReference>
<dbReference type="PROSITE" id="PS51671">
    <property type="entry name" value="ACT"/>
    <property type="match status" value="1"/>
</dbReference>
<evidence type="ECO:0000256" key="4">
    <source>
        <dbReference type="ARBA" id="ARBA00011744"/>
    </source>
</evidence>
<dbReference type="EMBL" id="JAUPEV010000001">
    <property type="protein sequence ID" value="MDO7252479.1"/>
    <property type="molecule type" value="Genomic_DNA"/>
</dbReference>
<dbReference type="InterPro" id="IPR019455">
    <property type="entry name" value="Acetolactate_synth_ssu_C"/>
</dbReference>
<gene>
    <name evidence="11" type="primary">ilvN</name>
    <name evidence="10" type="ORF">Q5I04_00905</name>
    <name evidence="11" type="ORF">Q5I06_00905</name>
</gene>
<evidence type="ECO:0000256" key="2">
    <source>
        <dbReference type="ARBA" id="ARBA00005025"/>
    </source>
</evidence>
<dbReference type="PANTHER" id="PTHR30239">
    <property type="entry name" value="ACETOLACTATE SYNTHASE SMALL SUBUNIT"/>
    <property type="match status" value="1"/>
</dbReference>
<evidence type="ECO:0000256" key="5">
    <source>
        <dbReference type="ARBA" id="ARBA00022605"/>
    </source>
</evidence>
<organism evidence="11 12">
    <name type="scientific">Helicobacter cappadocius</name>
    <dbReference type="NCBI Taxonomy" id="3063998"/>
    <lineage>
        <taxon>Bacteria</taxon>
        <taxon>Pseudomonadati</taxon>
        <taxon>Campylobacterota</taxon>
        <taxon>Epsilonproteobacteria</taxon>
        <taxon>Campylobacterales</taxon>
        <taxon>Helicobacteraceae</taxon>
        <taxon>Helicobacter</taxon>
    </lineage>
</organism>
<keyword evidence="6 8" id="KW-0100">Branched-chain amino acid biosynthesis</keyword>
<dbReference type="NCBIfam" id="TIGR00119">
    <property type="entry name" value="acolac_sm"/>
    <property type="match status" value="1"/>
</dbReference>
<comment type="function">
    <text evidence="8">Catalyzes the conversion of 2 pyruvate molecules into acetolactate in the first common step of the biosynthetic pathway of the branched-amino acids such as leucine, isoleucine, and valine.</text>
</comment>
<dbReference type="CDD" id="cd04878">
    <property type="entry name" value="ACT_AHAS"/>
    <property type="match status" value="1"/>
</dbReference>
<comment type="pathway">
    <text evidence="2 8">Amino-acid biosynthesis; L-valine biosynthesis; L-valine from pyruvate: step 1/4.</text>
</comment>
<dbReference type="InterPro" id="IPR002912">
    <property type="entry name" value="ACT_dom"/>
</dbReference>
<evidence type="ECO:0000256" key="6">
    <source>
        <dbReference type="ARBA" id="ARBA00023304"/>
    </source>
</evidence>
<dbReference type="GO" id="GO:0005829">
    <property type="term" value="C:cytosol"/>
    <property type="evidence" value="ECO:0007669"/>
    <property type="project" value="TreeGrafter"/>
</dbReference>
<evidence type="ECO:0000256" key="1">
    <source>
        <dbReference type="ARBA" id="ARBA00004974"/>
    </source>
</evidence>
<dbReference type="InterPro" id="IPR004789">
    <property type="entry name" value="Acetalactate_synth_ssu"/>
</dbReference>
<evidence type="ECO:0000313" key="11">
    <source>
        <dbReference type="EMBL" id="MDP2538346.1"/>
    </source>
</evidence>
<dbReference type="Gene3D" id="3.30.70.260">
    <property type="match status" value="1"/>
</dbReference>
<comment type="similarity">
    <text evidence="3 8">Belongs to the acetolactate synthase small subunit family.</text>
</comment>
<keyword evidence="13" id="KW-1185">Reference proteome</keyword>
<evidence type="ECO:0000256" key="8">
    <source>
        <dbReference type="RuleBase" id="RU368092"/>
    </source>
</evidence>
<sequence>MEKRRIISVNVINEHGVLSRISGLFAGRGYNIESLTVAPIPDTDLSRVTIVTDGDEKILEQIVKQLHKLIPVLSVVENDDFLEKEMALVKLPIEENIADIEVLSRAYNGHIVNANEKYVIVAVTDKPYRISSFIKAIKRFNPKEIVRSGVVALERY</sequence>